<dbReference type="InterPro" id="IPR005501">
    <property type="entry name" value="LamB/YcsF/PxpA-like"/>
</dbReference>
<dbReference type="GO" id="GO:0017168">
    <property type="term" value="F:5-oxoprolinase (ATP-hydrolyzing) activity"/>
    <property type="evidence" value="ECO:0007669"/>
    <property type="project" value="UniProtKB-UniRule"/>
</dbReference>
<dbReference type="GO" id="GO:0005975">
    <property type="term" value="P:carbohydrate metabolic process"/>
    <property type="evidence" value="ECO:0007669"/>
    <property type="project" value="InterPro"/>
</dbReference>
<comment type="subunit">
    <text evidence="1">Forms a complex composed of PxpA, PxpB and PxpC.</text>
</comment>
<gene>
    <name evidence="1" type="primary">pxpA</name>
    <name evidence="2" type="ORF">GCM10017083_16760</name>
</gene>
<name>A0A918XQD7_9PROT</name>
<dbReference type="InterPro" id="IPR011330">
    <property type="entry name" value="Glyco_hydro/deAcase_b/a-brl"/>
</dbReference>
<dbReference type="EMBL" id="BMZS01000003">
    <property type="protein sequence ID" value="GHD46979.1"/>
    <property type="molecule type" value="Genomic_DNA"/>
</dbReference>
<dbReference type="PANTHER" id="PTHR30292">
    <property type="entry name" value="UNCHARACTERIZED PROTEIN YBGL-RELATED"/>
    <property type="match status" value="1"/>
</dbReference>
<proteinExistence type="inferred from homology"/>
<keyword evidence="1" id="KW-0378">Hydrolase</keyword>
<dbReference type="SUPFAM" id="SSF88713">
    <property type="entry name" value="Glycoside hydrolase/deacetylase"/>
    <property type="match status" value="1"/>
</dbReference>
<dbReference type="NCBIfam" id="NF003816">
    <property type="entry name" value="PRK05406.1-5"/>
    <property type="match status" value="1"/>
</dbReference>
<evidence type="ECO:0000313" key="2">
    <source>
        <dbReference type="EMBL" id="GHD46979.1"/>
    </source>
</evidence>
<evidence type="ECO:0000256" key="1">
    <source>
        <dbReference type="HAMAP-Rule" id="MF_00691"/>
    </source>
</evidence>
<dbReference type="EC" id="3.5.2.9" evidence="1"/>
<keyword evidence="1" id="KW-0067">ATP-binding</keyword>
<sequence>MTRKVNLNADMAEGFGAYDIGNDTALLDIVTSANVACGFHAGDPNVMDRVCKLAKQKGVSVGAHPGFNDLWGFGRRAMAMPAGDVERMVIYQIGALQAIAAANGMKVTHLKTHGALGNMAAVDADLAMAVARAMKAVDPSLIFLVPTGSELLNAARKAGLTYASEVFADRTYTDDGDLTPRRLPNAMVHDPAEAVERVLRMVEDQEVVSTSGKRIPAEVHSICVHGDGPTAVELATAVRNGLEGAGVAVVTLPELGLS</sequence>
<protein>
    <recommendedName>
        <fullName evidence="1">5-oxoprolinase subunit A</fullName>
        <shortName evidence="1">5-OPase subunit A</shortName>
        <ecNumber evidence="1">3.5.2.9</ecNumber>
    </recommendedName>
    <alternativeName>
        <fullName evidence="1">5-oxoprolinase (ATP-hydrolyzing) subunit A</fullName>
    </alternativeName>
</protein>
<dbReference type="GO" id="GO:0005524">
    <property type="term" value="F:ATP binding"/>
    <property type="evidence" value="ECO:0007669"/>
    <property type="project" value="UniProtKB-UniRule"/>
</dbReference>
<dbReference type="RefSeq" id="WP_189988486.1">
    <property type="nucleotide sequence ID" value="NZ_BMZS01000003.1"/>
</dbReference>
<dbReference type="CDD" id="cd10787">
    <property type="entry name" value="LamB_YcsF_like"/>
    <property type="match status" value="1"/>
</dbReference>
<comment type="caution">
    <text evidence="2">The sequence shown here is derived from an EMBL/GenBank/DDBJ whole genome shotgun (WGS) entry which is preliminary data.</text>
</comment>
<evidence type="ECO:0000313" key="3">
    <source>
        <dbReference type="Proteomes" id="UP000630353"/>
    </source>
</evidence>
<organism evidence="2 3">
    <name type="scientific">Thalassobaculum fulvum</name>
    <dbReference type="NCBI Taxonomy" id="1633335"/>
    <lineage>
        <taxon>Bacteria</taxon>
        <taxon>Pseudomonadati</taxon>
        <taxon>Pseudomonadota</taxon>
        <taxon>Alphaproteobacteria</taxon>
        <taxon>Rhodospirillales</taxon>
        <taxon>Thalassobaculaceae</taxon>
        <taxon>Thalassobaculum</taxon>
    </lineage>
</organism>
<dbReference type="Pfam" id="PF03746">
    <property type="entry name" value="LamB_YcsF"/>
    <property type="match status" value="1"/>
</dbReference>
<accession>A0A918XQD7</accession>
<comment type="catalytic activity">
    <reaction evidence="1">
        <text>5-oxo-L-proline + ATP + 2 H2O = L-glutamate + ADP + phosphate + H(+)</text>
        <dbReference type="Rhea" id="RHEA:10348"/>
        <dbReference type="ChEBI" id="CHEBI:15377"/>
        <dbReference type="ChEBI" id="CHEBI:15378"/>
        <dbReference type="ChEBI" id="CHEBI:29985"/>
        <dbReference type="ChEBI" id="CHEBI:30616"/>
        <dbReference type="ChEBI" id="CHEBI:43474"/>
        <dbReference type="ChEBI" id="CHEBI:58402"/>
        <dbReference type="ChEBI" id="CHEBI:456216"/>
        <dbReference type="EC" id="3.5.2.9"/>
    </reaction>
</comment>
<dbReference type="HAMAP" id="MF_00691">
    <property type="entry name" value="PxpA"/>
    <property type="match status" value="1"/>
</dbReference>
<dbReference type="AlphaFoldDB" id="A0A918XQD7"/>
<reference evidence="2" key="1">
    <citation type="journal article" date="2014" name="Int. J. Syst. Evol. Microbiol.">
        <title>Complete genome sequence of Corynebacterium casei LMG S-19264T (=DSM 44701T), isolated from a smear-ripened cheese.</title>
        <authorList>
            <consortium name="US DOE Joint Genome Institute (JGI-PGF)"/>
            <person name="Walter F."/>
            <person name="Albersmeier A."/>
            <person name="Kalinowski J."/>
            <person name="Ruckert C."/>
        </authorList>
    </citation>
    <scope>NUCLEOTIDE SEQUENCE</scope>
    <source>
        <strain evidence="2">KCTC 42651</strain>
    </source>
</reference>
<dbReference type="Gene3D" id="3.20.20.370">
    <property type="entry name" value="Glycoside hydrolase/deacetylase"/>
    <property type="match status" value="1"/>
</dbReference>
<dbReference type="NCBIfam" id="NF003814">
    <property type="entry name" value="PRK05406.1-3"/>
    <property type="match status" value="1"/>
</dbReference>
<comment type="similarity">
    <text evidence="1">Belongs to the LamB/PxpA family.</text>
</comment>
<comment type="function">
    <text evidence="1">Catalyzes the cleavage of 5-oxoproline to form L-glutamate coupled to the hydrolysis of ATP to ADP and inorganic phosphate.</text>
</comment>
<keyword evidence="3" id="KW-1185">Reference proteome</keyword>
<dbReference type="PANTHER" id="PTHR30292:SF0">
    <property type="entry name" value="5-OXOPROLINASE SUBUNIT A"/>
    <property type="match status" value="1"/>
</dbReference>
<dbReference type="Proteomes" id="UP000630353">
    <property type="component" value="Unassembled WGS sequence"/>
</dbReference>
<keyword evidence="1" id="KW-0547">Nucleotide-binding</keyword>
<reference evidence="2" key="2">
    <citation type="submission" date="2020-09" db="EMBL/GenBank/DDBJ databases">
        <authorList>
            <person name="Sun Q."/>
            <person name="Kim S."/>
        </authorList>
    </citation>
    <scope>NUCLEOTIDE SEQUENCE</scope>
    <source>
        <strain evidence="2">KCTC 42651</strain>
    </source>
</reference>